<gene>
    <name evidence="2" type="ORF">H7U19_08415</name>
</gene>
<keyword evidence="1" id="KW-0732">Signal</keyword>
<dbReference type="RefSeq" id="WP_186561277.1">
    <property type="nucleotide sequence ID" value="NZ_JACNMF010000002.1"/>
</dbReference>
<feature type="signal peptide" evidence="1">
    <location>
        <begin position="1"/>
        <end position="22"/>
    </location>
</feature>
<evidence type="ECO:0008006" key="4">
    <source>
        <dbReference type="Google" id="ProtNLM"/>
    </source>
</evidence>
<keyword evidence="3" id="KW-1185">Reference proteome</keyword>
<organism evidence="2 3">
    <name type="scientific">Hyunsoonleella aquatilis</name>
    <dbReference type="NCBI Taxonomy" id="2762758"/>
    <lineage>
        <taxon>Bacteria</taxon>
        <taxon>Pseudomonadati</taxon>
        <taxon>Bacteroidota</taxon>
        <taxon>Flavobacteriia</taxon>
        <taxon>Flavobacteriales</taxon>
        <taxon>Flavobacteriaceae</taxon>
    </lineage>
</organism>
<proteinExistence type="predicted"/>
<dbReference type="Proteomes" id="UP000656244">
    <property type="component" value="Unassembled WGS sequence"/>
</dbReference>
<protein>
    <recommendedName>
        <fullName evidence="4">MG2 domain-containing protein</fullName>
    </recommendedName>
</protein>
<evidence type="ECO:0000313" key="2">
    <source>
        <dbReference type="EMBL" id="MBC3758423.1"/>
    </source>
</evidence>
<dbReference type="AlphaFoldDB" id="A0A923KL21"/>
<sequence>MIRKSVSILLFFCCLASVHSQTKDTLNLKKTTRNAFAEKIYLQLSNTVFTTGETIWYKAIVTDAKNAPTRLSGILHVELIDFDKDIVATKKLRLVNGMADNGFQLEQTYTPGRYLIRAYTAWNKNFGEDFMFKQYVNLVPANGNQRPSPIQNITLYQVEEGQHEVFAQLFPELIKPDYKKDVTVYVKTETFLDTIEIKRENGFYKLQYVLPKDAVSVNLKMKLEDTKLKNFQTRVEKTYNKTIAIDRAFIDLQFFPESGKLIDGLTGKLAFKALNYKGLGKEINGVIVDEKDSVVATIKTNNLGMGYVLFTPKLHKAYYGKINSKHHVARKFELPKVYAEGHVLGITETTSYMNINVTSKVKATRDYWIQLKSKGVLLKEFPVTLSNAPYNASIPKQKLPQGILNVTLLSEHKTPLSERLFFHLNEADNLNITKETEGQYYSQRDKTALKFKVANSNGRPVEANLSVLVVDKNQIEQTEQFKGNILSYFLLNSELKGHIEHPTHYFNDDNIFRKRDLEALMLTQGWRNYKYSFNDAKHVFEIQPETALRVSGRVGAIWNENKVPKNDVNLILMTSGKPPGVYTHEVDSTGTFAFDLFDPYGDKLDVIIQSSNKKGRAKEYSIMIDAPIPPPKITYEKEEVIALPDSVINDFLEIKKQERQAVSGFDLDDSTIALDAVELTGYNVTPERERMFKLHGPPDIVIENEQLKEREEKWMSGLYDLLSTKFPDDIIFRVVQIPNGGSFLLAHIASADLTIYYIDGSPVGKESYNLLPYLTIENIKSVEVIKRPKRVLGNQHIAIISIYTYGSIGMAALGYAKGIFRGKVSGFSITPEFYQPKYETLKPEDWDTPDLRPVLHWEPSLFTDKKGNIELEFYNDDIIGDKLVIIEAITPDGKIGYFETSYTVEKHSENN</sequence>
<name>A0A923KL21_9FLAO</name>
<reference evidence="2" key="1">
    <citation type="submission" date="2020-08" db="EMBL/GenBank/DDBJ databases">
        <title>Hyunsoonleella sp. strain SJ7 genome sequencing and assembly.</title>
        <authorList>
            <person name="Kim I."/>
        </authorList>
    </citation>
    <scope>NUCLEOTIDE SEQUENCE</scope>
    <source>
        <strain evidence="2">SJ7</strain>
    </source>
</reference>
<evidence type="ECO:0000313" key="3">
    <source>
        <dbReference type="Proteomes" id="UP000656244"/>
    </source>
</evidence>
<comment type="caution">
    <text evidence="2">The sequence shown here is derived from an EMBL/GenBank/DDBJ whole genome shotgun (WGS) entry which is preliminary data.</text>
</comment>
<accession>A0A923KL21</accession>
<feature type="chain" id="PRO_5037955395" description="MG2 domain-containing protein" evidence="1">
    <location>
        <begin position="23"/>
        <end position="911"/>
    </location>
</feature>
<dbReference type="EMBL" id="JACNMF010000002">
    <property type="protein sequence ID" value="MBC3758423.1"/>
    <property type="molecule type" value="Genomic_DNA"/>
</dbReference>
<dbReference type="Gene3D" id="2.60.40.1930">
    <property type="match status" value="1"/>
</dbReference>
<evidence type="ECO:0000256" key="1">
    <source>
        <dbReference type="SAM" id="SignalP"/>
    </source>
</evidence>